<protein>
    <recommendedName>
        <fullName evidence="1">BACK domain-containing protein</fullName>
    </recommendedName>
</protein>
<evidence type="ECO:0000313" key="3">
    <source>
        <dbReference type="Proteomes" id="UP000708208"/>
    </source>
</evidence>
<gene>
    <name evidence="2" type="ORF">AFUS01_LOCUS26854</name>
</gene>
<evidence type="ECO:0000259" key="1">
    <source>
        <dbReference type="SMART" id="SM00875"/>
    </source>
</evidence>
<reference evidence="2" key="1">
    <citation type="submission" date="2021-06" db="EMBL/GenBank/DDBJ databases">
        <authorList>
            <person name="Hodson N. C."/>
            <person name="Mongue J. A."/>
            <person name="Jaron S. K."/>
        </authorList>
    </citation>
    <scope>NUCLEOTIDE SEQUENCE</scope>
</reference>
<dbReference type="InterPro" id="IPR011705">
    <property type="entry name" value="BACK"/>
</dbReference>
<organism evidence="2 3">
    <name type="scientific">Allacma fusca</name>
    <dbReference type="NCBI Taxonomy" id="39272"/>
    <lineage>
        <taxon>Eukaryota</taxon>
        <taxon>Metazoa</taxon>
        <taxon>Ecdysozoa</taxon>
        <taxon>Arthropoda</taxon>
        <taxon>Hexapoda</taxon>
        <taxon>Collembola</taxon>
        <taxon>Symphypleona</taxon>
        <taxon>Sminthuridae</taxon>
        <taxon>Allacma</taxon>
    </lineage>
</organism>
<dbReference type="SMART" id="SM00875">
    <property type="entry name" value="BACK"/>
    <property type="match status" value="1"/>
</dbReference>
<dbReference type="Proteomes" id="UP000708208">
    <property type="component" value="Unassembled WGS sequence"/>
</dbReference>
<dbReference type="Pfam" id="PF07707">
    <property type="entry name" value="BACK"/>
    <property type="match status" value="1"/>
</dbReference>
<name>A0A8J2KJT0_9HEXA</name>
<dbReference type="AlphaFoldDB" id="A0A8J2KJT0"/>
<dbReference type="PANTHER" id="PTHR45774:SF3">
    <property type="entry name" value="BTB (POZ) DOMAIN-CONTAINING 2B-RELATED"/>
    <property type="match status" value="1"/>
</dbReference>
<keyword evidence="3" id="KW-1185">Reference proteome</keyword>
<proteinExistence type="predicted"/>
<dbReference type="PANTHER" id="PTHR45774">
    <property type="entry name" value="BTB/POZ DOMAIN-CONTAINING"/>
    <property type="match status" value="1"/>
</dbReference>
<comment type="caution">
    <text evidence="2">The sequence shown here is derived from an EMBL/GenBank/DDBJ whole genome shotgun (WGS) entry which is preliminary data.</text>
</comment>
<feature type="domain" description="BACK" evidence="1">
    <location>
        <begin position="185"/>
        <end position="296"/>
    </location>
</feature>
<dbReference type="OrthoDB" id="45365at2759"/>
<sequence>MDSTEGQITEIDPANVRGIVQATLQTPISKPTSADLFGIRVDVPVQDVVGRLGKRWVMERIARIREITTNGNVDDPRNVIFHVGNAEQLHKFVLNKSLLVFSSLRFLEESNGICKIGDVGARHFECIVHYLLGHFTWEFTTMEDTCEQIQTANTYKLKGFNDELFERLARLIISKTANFNNDVVCRALGLFSNLDQNDVLEKSARGYILKNAAIILRGDKFLELSSEDLLEFFISDDLAVDSELDVYKALLRWGVHNLKEKLEQITTENMQQSLVSLFPTLRFSNMSRSEIRNYILPLQLLLPDHTRCITDWCHRSTQKLEYSFSYSNVRRNYNRQADEARENDTHEESELERAHANVFLAKYDRDNNKYNFNLELLKKRRGSFARVYTDDEDANPKTRLHSHIMKVSWLSVQNQLFHTYSLDLRARPVTKGQEV</sequence>
<evidence type="ECO:0000313" key="2">
    <source>
        <dbReference type="EMBL" id="CAG7816225.1"/>
    </source>
</evidence>
<dbReference type="EMBL" id="CAJVCH010363841">
    <property type="protein sequence ID" value="CAG7816225.1"/>
    <property type="molecule type" value="Genomic_DNA"/>
</dbReference>
<accession>A0A8J2KJT0</accession>